<gene>
    <name evidence="4" type="ORF">COT42_07400</name>
</gene>
<dbReference type="SUPFAM" id="SSF56752">
    <property type="entry name" value="D-aminoacid aminotransferase-like PLP-dependent enzymes"/>
    <property type="match status" value="1"/>
</dbReference>
<name>A0A2H0XWY7_UNCSA</name>
<accession>A0A2H0XWY7</accession>
<keyword evidence="3" id="KW-0663">Pyridoxal phosphate</keyword>
<dbReference type="Pfam" id="PF01063">
    <property type="entry name" value="Aminotran_4"/>
    <property type="match status" value="1"/>
</dbReference>
<keyword evidence="4" id="KW-0808">Transferase</keyword>
<dbReference type="InterPro" id="IPR043131">
    <property type="entry name" value="BCAT-like_N"/>
</dbReference>
<evidence type="ECO:0000256" key="1">
    <source>
        <dbReference type="ARBA" id="ARBA00001933"/>
    </source>
</evidence>
<dbReference type="AlphaFoldDB" id="A0A2H0XWY7"/>
<dbReference type="Proteomes" id="UP000231343">
    <property type="component" value="Unassembled WGS sequence"/>
</dbReference>
<dbReference type="GO" id="GO:0008652">
    <property type="term" value="P:amino acid biosynthetic process"/>
    <property type="evidence" value="ECO:0007669"/>
    <property type="project" value="UniProtKB-ARBA"/>
</dbReference>
<evidence type="ECO:0000313" key="4">
    <source>
        <dbReference type="EMBL" id="PIS28659.1"/>
    </source>
</evidence>
<evidence type="ECO:0000256" key="3">
    <source>
        <dbReference type="ARBA" id="ARBA00022898"/>
    </source>
</evidence>
<dbReference type="Gene3D" id="3.20.10.10">
    <property type="entry name" value="D-amino Acid Aminotransferase, subunit A, domain 2"/>
    <property type="match status" value="1"/>
</dbReference>
<evidence type="ECO:0000313" key="5">
    <source>
        <dbReference type="Proteomes" id="UP000231343"/>
    </source>
</evidence>
<dbReference type="GO" id="GO:0005829">
    <property type="term" value="C:cytosol"/>
    <property type="evidence" value="ECO:0007669"/>
    <property type="project" value="TreeGrafter"/>
</dbReference>
<dbReference type="PANTHER" id="PTHR42743:SF11">
    <property type="entry name" value="AMINODEOXYCHORISMATE LYASE"/>
    <property type="match status" value="1"/>
</dbReference>
<comment type="caution">
    <text evidence="4">The sequence shown here is derived from an EMBL/GenBank/DDBJ whole genome shotgun (WGS) entry which is preliminary data.</text>
</comment>
<keyword evidence="4" id="KW-0032">Aminotransferase</keyword>
<comment type="similarity">
    <text evidence="2">Belongs to the class-IV pyridoxal-phosphate-dependent aminotransferase family.</text>
</comment>
<dbReference type="PANTHER" id="PTHR42743">
    <property type="entry name" value="AMINO-ACID AMINOTRANSFERASE"/>
    <property type="match status" value="1"/>
</dbReference>
<dbReference type="InterPro" id="IPR036038">
    <property type="entry name" value="Aminotransferase-like"/>
</dbReference>
<organism evidence="4 5">
    <name type="scientific">Candidatus Saganbacteria bacterium CG08_land_8_20_14_0_20_45_16</name>
    <dbReference type="NCBI Taxonomy" id="2014293"/>
    <lineage>
        <taxon>Bacteria</taxon>
        <taxon>Bacillati</taxon>
        <taxon>Saganbacteria</taxon>
    </lineage>
</organism>
<dbReference type="GO" id="GO:0008483">
    <property type="term" value="F:transaminase activity"/>
    <property type="evidence" value="ECO:0007669"/>
    <property type="project" value="UniProtKB-KW"/>
</dbReference>
<sequence>MAQNKIYFNGKIVASEQATISILDRGFLYGDGLFESLRTQQQVPFQLDAHIKRLLRGLKLLKIRAPLSANQFKLAVKKTLAANKFKETYIKIIVTRGQASSHGLDPSNTASRPNVIIYVAEQKPYPQRLFQTGWKAIISSVVKNNNPSARLKSLCYLDNILAKLEAKKVGANEAFLLDNKGNLAEGTSSNIFIVKHGTLYTPTLESPILAGTTRALAIKLAKQAAIPIIKKTLSPRELYTADECFITLSGPGIVPITKIWHKRLSQGKCGSLTSSLLILYNAEIKKRGST</sequence>
<reference evidence="4 5" key="1">
    <citation type="submission" date="2017-09" db="EMBL/GenBank/DDBJ databases">
        <title>Depth-based differentiation of microbial function through sediment-hosted aquifers and enrichment of novel symbionts in the deep terrestrial subsurface.</title>
        <authorList>
            <person name="Probst A.J."/>
            <person name="Ladd B."/>
            <person name="Jarett J.K."/>
            <person name="Geller-Mcgrath D.E."/>
            <person name="Sieber C.M."/>
            <person name="Emerson J.B."/>
            <person name="Anantharaman K."/>
            <person name="Thomas B.C."/>
            <person name="Malmstrom R."/>
            <person name="Stieglmeier M."/>
            <person name="Klingl A."/>
            <person name="Woyke T."/>
            <person name="Ryan C.M."/>
            <person name="Banfield J.F."/>
        </authorList>
    </citation>
    <scope>NUCLEOTIDE SEQUENCE [LARGE SCALE GENOMIC DNA]</scope>
    <source>
        <strain evidence="4">CG08_land_8_20_14_0_20_45_16</strain>
    </source>
</reference>
<dbReference type="InterPro" id="IPR050571">
    <property type="entry name" value="Class-IV_PLP-Dep_Aminotrnsfr"/>
</dbReference>
<evidence type="ECO:0000256" key="2">
    <source>
        <dbReference type="ARBA" id="ARBA00009320"/>
    </source>
</evidence>
<dbReference type="Gene3D" id="3.30.470.10">
    <property type="match status" value="1"/>
</dbReference>
<dbReference type="InterPro" id="IPR043132">
    <property type="entry name" value="BCAT-like_C"/>
</dbReference>
<dbReference type="InterPro" id="IPR001544">
    <property type="entry name" value="Aminotrans_IV"/>
</dbReference>
<protein>
    <submittedName>
        <fullName evidence="4">Branched-chain amino acid aminotransferase</fullName>
    </submittedName>
</protein>
<dbReference type="GO" id="GO:0046394">
    <property type="term" value="P:carboxylic acid biosynthetic process"/>
    <property type="evidence" value="ECO:0007669"/>
    <property type="project" value="UniProtKB-ARBA"/>
</dbReference>
<dbReference type="FunFam" id="3.20.10.10:FF:000002">
    <property type="entry name" value="D-alanine aminotransferase"/>
    <property type="match status" value="1"/>
</dbReference>
<proteinExistence type="inferred from homology"/>
<dbReference type="EMBL" id="PEYM01000123">
    <property type="protein sequence ID" value="PIS28659.1"/>
    <property type="molecule type" value="Genomic_DNA"/>
</dbReference>
<comment type="cofactor">
    <cofactor evidence="1">
        <name>pyridoxal 5'-phosphate</name>
        <dbReference type="ChEBI" id="CHEBI:597326"/>
    </cofactor>
</comment>